<name>A0A1I7X0I4_HETBA</name>
<evidence type="ECO:0000313" key="2">
    <source>
        <dbReference type="Proteomes" id="UP000095283"/>
    </source>
</evidence>
<dbReference type="GO" id="GO:0004518">
    <property type="term" value="F:nuclease activity"/>
    <property type="evidence" value="ECO:0007669"/>
    <property type="project" value="InterPro"/>
</dbReference>
<accession>A0A1I7X0I4</accession>
<dbReference type="SUPFAM" id="SSF88723">
    <property type="entry name" value="PIN domain-like"/>
    <property type="match status" value="1"/>
</dbReference>
<keyword evidence="2" id="KW-1185">Reference proteome</keyword>
<dbReference type="Pfam" id="PF00752">
    <property type="entry name" value="XPG_N"/>
    <property type="match status" value="1"/>
</dbReference>
<dbReference type="SMART" id="SM00485">
    <property type="entry name" value="XPGN"/>
    <property type="match status" value="1"/>
</dbReference>
<feature type="domain" description="XPG N-terminal" evidence="1">
    <location>
        <begin position="134"/>
        <end position="227"/>
    </location>
</feature>
<reference evidence="3" key="1">
    <citation type="submission" date="2016-11" db="UniProtKB">
        <authorList>
            <consortium name="WormBaseParasite"/>
        </authorList>
    </citation>
    <scope>IDENTIFICATION</scope>
</reference>
<dbReference type="InterPro" id="IPR006085">
    <property type="entry name" value="XPG_DNA_repair_N"/>
</dbReference>
<dbReference type="Proteomes" id="UP000095283">
    <property type="component" value="Unplaced"/>
</dbReference>
<protein>
    <submittedName>
        <fullName evidence="3">XPGN domain-containing protein</fullName>
    </submittedName>
</protein>
<proteinExistence type="predicted"/>
<evidence type="ECO:0000259" key="1">
    <source>
        <dbReference type="SMART" id="SM00485"/>
    </source>
</evidence>
<sequence>MGGRGRGGGTGSTVRAVANALGIARHEMATYSQHKPFEAPALYPIVQRALIPLELSNELQYIAELKLEMVNRFNESPYYLDHKETLDIRRYTDKYNQVHREKLHPDSASDVLKEKLSQLEEAEVEGEEDEDEDLSKVIADNAPNAVKLSEIKSYFGRKVAIDASMCLYQFLIAVRQDGSQLQSENGDTTRWEYLPFGSFYYNSKYLEWSNGGYGCSYIWVECASKTYDFL</sequence>
<evidence type="ECO:0000313" key="3">
    <source>
        <dbReference type="WBParaSite" id="Hba_10951"/>
    </source>
</evidence>
<dbReference type="InterPro" id="IPR029060">
    <property type="entry name" value="PIN-like_dom_sf"/>
</dbReference>
<organism evidence="2 3">
    <name type="scientific">Heterorhabditis bacteriophora</name>
    <name type="common">Entomopathogenic nematode worm</name>
    <dbReference type="NCBI Taxonomy" id="37862"/>
    <lineage>
        <taxon>Eukaryota</taxon>
        <taxon>Metazoa</taxon>
        <taxon>Ecdysozoa</taxon>
        <taxon>Nematoda</taxon>
        <taxon>Chromadorea</taxon>
        <taxon>Rhabditida</taxon>
        <taxon>Rhabditina</taxon>
        <taxon>Rhabditomorpha</taxon>
        <taxon>Strongyloidea</taxon>
        <taxon>Heterorhabditidae</taxon>
        <taxon>Heterorhabditis</taxon>
    </lineage>
</organism>
<dbReference type="AlphaFoldDB" id="A0A1I7X0I4"/>
<dbReference type="WBParaSite" id="Hba_10951">
    <property type="protein sequence ID" value="Hba_10951"/>
    <property type="gene ID" value="Hba_10951"/>
</dbReference>
<dbReference type="Gene3D" id="3.40.50.1010">
    <property type="entry name" value="5'-nuclease"/>
    <property type="match status" value="1"/>
</dbReference>